<organism evidence="1 2">
    <name type="scientific">Marasmiellus scandens</name>
    <dbReference type="NCBI Taxonomy" id="2682957"/>
    <lineage>
        <taxon>Eukaryota</taxon>
        <taxon>Fungi</taxon>
        <taxon>Dikarya</taxon>
        <taxon>Basidiomycota</taxon>
        <taxon>Agaricomycotina</taxon>
        <taxon>Agaricomycetes</taxon>
        <taxon>Agaricomycetidae</taxon>
        <taxon>Agaricales</taxon>
        <taxon>Marasmiineae</taxon>
        <taxon>Omphalotaceae</taxon>
        <taxon>Marasmiellus</taxon>
    </lineage>
</organism>
<reference evidence="1 2" key="1">
    <citation type="submission" date="2024-01" db="EMBL/GenBank/DDBJ databases">
        <title>A draft genome for the cacao thread blight pathogen Marasmiellus scandens.</title>
        <authorList>
            <person name="Baruah I.K."/>
            <person name="Leung J."/>
            <person name="Bukari Y."/>
            <person name="Amoako-Attah I."/>
            <person name="Meinhardt L.W."/>
            <person name="Bailey B.A."/>
            <person name="Cohen S.P."/>
        </authorList>
    </citation>
    <scope>NUCLEOTIDE SEQUENCE [LARGE SCALE GENOMIC DNA]</scope>
    <source>
        <strain evidence="1 2">GH-19</strain>
    </source>
</reference>
<name>A0ABR1JYE7_9AGAR</name>
<protein>
    <submittedName>
        <fullName evidence="1">Uncharacterized protein</fullName>
    </submittedName>
</protein>
<gene>
    <name evidence="1" type="ORF">VKT23_003927</name>
</gene>
<sequence length="139" mass="15949">MSDVQHQKPDPIESNARLFGHYTAKFSNLNQFVPFAKKFSDWLNDHRAYYELARPEIVKILEHAKKTLQNSDVHLHESPYFSAYQSMVIAAWTHRARFIESELCERLEALHSGLNFVNANQAHSPSPTVSAVDVMPKVL</sequence>
<comment type="caution">
    <text evidence="1">The sequence shown here is derived from an EMBL/GenBank/DDBJ whole genome shotgun (WGS) entry which is preliminary data.</text>
</comment>
<proteinExistence type="predicted"/>
<evidence type="ECO:0000313" key="1">
    <source>
        <dbReference type="EMBL" id="KAK7466864.1"/>
    </source>
</evidence>
<dbReference type="Proteomes" id="UP001498398">
    <property type="component" value="Unassembled WGS sequence"/>
</dbReference>
<keyword evidence="2" id="KW-1185">Reference proteome</keyword>
<evidence type="ECO:0000313" key="2">
    <source>
        <dbReference type="Proteomes" id="UP001498398"/>
    </source>
</evidence>
<dbReference type="EMBL" id="JBANRG010000004">
    <property type="protein sequence ID" value="KAK7466864.1"/>
    <property type="molecule type" value="Genomic_DNA"/>
</dbReference>
<accession>A0ABR1JYE7</accession>